<dbReference type="Proteomes" id="UP001208689">
    <property type="component" value="Chromosome"/>
</dbReference>
<proteinExistence type="predicted"/>
<name>A0ABY6HYE4_9ARCH</name>
<evidence type="ECO:0000313" key="1">
    <source>
        <dbReference type="EMBL" id="UYP48553.1"/>
    </source>
</evidence>
<gene>
    <name evidence="1" type="ORF">NEF87_004838</name>
</gene>
<keyword evidence="2" id="KW-1185">Reference proteome</keyword>
<accession>A0ABY6HYE4</accession>
<organism evidence="1 2">
    <name type="scientific">Candidatus Lokiarchaeum ossiferum</name>
    <dbReference type="NCBI Taxonomy" id="2951803"/>
    <lineage>
        <taxon>Archaea</taxon>
        <taxon>Promethearchaeati</taxon>
        <taxon>Promethearchaeota</taxon>
        <taxon>Promethearchaeia</taxon>
        <taxon>Promethearchaeales</taxon>
        <taxon>Promethearchaeaceae</taxon>
        <taxon>Candidatus Lokiarchaeum</taxon>
    </lineage>
</organism>
<reference evidence="1" key="1">
    <citation type="submission" date="2022-09" db="EMBL/GenBank/DDBJ databases">
        <title>Actin cytoskeleton and complex cell architecture in an #Asgard archaeon.</title>
        <authorList>
            <person name="Ponce Toledo R.I."/>
            <person name="Schleper C."/>
            <person name="Rodrigues Oliveira T."/>
            <person name="Wollweber F."/>
            <person name="Xu J."/>
            <person name="Rittmann S."/>
            <person name="Klingl A."/>
            <person name="Pilhofer M."/>
        </authorList>
    </citation>
    <scope>NUCLEOTIDE SEQUENCE</scope>
    <source>
        <strain evidence="1">B-35</strain>
    </source>
</reference>
<dbReference type="EMBL" id="CP104013">
    <property type="protein sequence ID" value="UYP48553.1"/>
    <property type="molecule type" value="Genomic_DNA"/>
</dbReference>
<evidence type="ECO:0000313" key="2">
    <source>
        <dbReference type="Proteomes" id="UP001208689"/>
    </source>
</evidence>
<evidence type="ECO:0008006" key="3">
    <source>
        <dbReference type="Google" id="ProtNLM"/>
    </source>
</evidence>
<protein>
    <recommendedName>
        <fullName evidence="3">RiboL-PSP-HEPN domain-containing protein</fullName>
    </recommendedName>
</protein>
<sequence length="257" mass="31102">MSFHDELELLVGEHLWRIDNLRINLTNMGENYNKFVKNVEKSCLTSILPKKKKNSLFKKKKRIFKKTIQPLTIENYRQFTQDHSKQDIFEEIYEAKMNYILKYPNHLIEHSMDNLPINNIIYEIGFIYSISIFESFNHAFFKLLQSRSEDFKKKTRKIQKRNLTNIDNFAKILLKYGNLSLSDFIAWGKLRLYYYIRNLIVHTGGVIDMNFGERFPHYNKNVNEKFKMSYLLFENQIYIICKYFLFIQELNLEENRK</sequence>